<accession>A0A498INW7</accession>
<keyword evidence="5" id="KW-1185">Reference proteome</keyword>
<dbReference type="PANTHER" id="PTHR31339">
    <property type="entry name" value="PECTIN LYASE-RELATED"/>
    <property type="match status" value="1"/>
</dbReference>
<feature type="signal peptide" evidence="3">
    <location>
        <begin position="1"/>
        <end position="17"/>
    </location>
</feature>
<evidence type="ECO:0000313" key="4">
    <source>
        <dbReference type="EMBL" id="RXH83642.1"/>
    </source>
</evidence>
<keyword evidence="2" id="KW-0964">Secreted</keyword>
<dbReference type="EMBL" id="RDQH01000337">
    <property type="protein sequence ID" value="RXH83642.1"/>
    <property type="molecule type" value="Genomic_DNA"/>
</dbReference>
<evidence type="ECO:0000313" key="5">
    <source>
        <dbReference type="Proteomes" id="UP000290289"/>
    </source>
</evidence>
<evidence type="ECO:0000256" key="2">
    <source>
        <dbReference type="ARBA" id="ARBA00022512"/>
    </source>
</evidence>
<dbReference type="Gene3D" id="2.160.20.10">
    <property type="entry name" value="Single-stranded right-handed beta-helix, Pectin lyase-like"/>
    <property type="match status" value="1"/>
</dbReference>
<organism evidence="4 5">
    <name type="scientific">Malus domestica</name>
    <name type="common">Apple</name>
    <name type="synonym">Pyrus malus</name>
    <dbReference type="NCBI Taxonomy" id="3750"/>
    <lineage>
        <taxon>Eukaryota</taxon>
        <taxon>Viridiplantae</taxon>
        <taxon>Streptophyta</taxon>
        <taxon>Embryophyta</taxon>
        <taxon>Tracheophyta</taxon>
        <taxon>Spermatophyta</taxon>
        <taxon>Magnoliopsida</taxon>
        <taxon>eudicotyledons</taxon>
        <taxon>Gunneridae</taxon>
        <taxon>Pentapetalae</taxon>
        <taxon>rosids</taxon>
        <taxon>fabids</taxon>
        <taxon>Rosales</taxon>
        <taxon>Rosaceae</taxon>
        <taxon>Amygdaloideae</taxon>
        <taxon>Maleae</taxon>
        <taxon>Malus</taxon>
    </lineage>
</organism>
<dbReference type="AlphaFoldDB" id="A0A498INW7"/>
<dbReference type="InterPro" id="IPR011050">
    <property type="entry name" value="Pectin_lyase_fold/virulence"/>
</dbReference>
<comment type="subcellular location">
    <subcellularLocation>
        <location evidence="1">Secreted</location>
        <location evidence="1">Cell wall</location>
    </subcellularLocation>
</comment>
<keyword evidence="2" id="KW-0134">Cell wall</keyword>
<keyword evidence="3" id="KW-0732">Signal</keyword>
<proteinExistence type="predicted"/>
<dbReference type="InterPro" id="IPR012334">
    <property type="entry name" value="Pectin_lyas_fold"/>
</dbReference>
<comment type="caution">
    <text evidence="4">The sequence shown here is derived from an EMBL/GenBank/DDBJ whole genome shotgun (WGS) entry which is preliminary data.</text>
</comment>
<evidence type="ECO:0000256" key="3">
    <source>
        <dbReference type="SAM" id="SignalP"/>
    </source>
</evidence>
<dbReference type="SUPFAM" id="SSF51126">
    <property type="entry name" value="Pectin lyase-like"/>
    <property type="match status" value="1"/>
</dbReference>
<name>A0A498INW7_MALDO</name>
<evidence type="ECO:0000256" key="1">
    <source>
        <dbReference type="ARBA" id="ARBA00004191"/>
    </source>
</evidence>
<gene>
    <name evidence="4" type="ORF">DVH24_005895</name>
</gene>
<sequence length="234" mass="26179">MWPTLWFLSFSNIIIQGLTILAPIDSPNTDGIDPDSYSQTRIEDCYIVSTLIFTQYLHSYSKTNSRNSGWDKYGIKVGIPTEHLVFRRLTCISPDSATIALGSEMSGGIRDVRAEDITAIDTQSSVRIKTAVGRGAYVEDIYVRRITLKSMKYVFWMTGSYGSHPDPGFDPKALPLVTEKPKKLQWNCTDVQGITGNVTPKACDLLPEKQEVVGCAFPDDRLAIEDVNYNMMLH</sequence>
<protein>
    <submittedName>
        <fullName evidence="4">Uncharacterized protein</fullName>
    </submittedName>
</protein>
<dbReference type="PANTHER" id="PTHR31339:SF12">
    <property type="entry name" value="ENDO-POLYGALACTURONASE-LIKE PROTEIN"/>
    <property type="match status" value="1"/>
</dbReference>
<dbReference type="Proteomes" id="UP000290289">
    <property type="component" value="Chromosome 11"/>
</dbReference>
<reference evidence="4 5" key="1">
    <citation type="submission" date="2018-10" db="EMBL/GenBank/DDBJ databases">
        <title>A high-quality apple genome assembly.</title>
        <authorList>
            <person name="Hu J."/>
        </authorList>
    </citation>
    <scope>NUCLEOTIDE SEQUENCE [LARGE SCALE GENOMIC DNA]</scope>
    <source>
        <strain evidence="5">cv. HFTH1</strain>
        <tissue evidence="4">Young leaf</tissue>
    </source>
</reference>
<dbReference type="STRING" id="3750.A0A498INW7"/>
<feature type="chain" id="PRO_5019758364" evidence="3">
    <location>
        <begin position="18"/>
        <end position="234"/>
    </location>
</feature>
<dbReference type="InterPro" id="IPR051801">
    <property type="entry name" value="GH28_Enzymes"/>
</dbReference>